<sequence>MSKSKAKKQKNTGLPSSVRTFTWSLAASFIIALGLPLLFDVYLSLTPQLEPHLERESTVIALYTARSIALAVFVMGSLLAYRRWREEQKLKVIQQKVRAFRKRKQQEKQESNTLS</sequence>
<keyword evidence="3" id="KW-1185">Reference proteome</keyword>
<evidence type="ECO:0000313" key="3">
    <source>
        <dbReference type="Proteomes" id="UP000286976"/>
    </source>
</evidence>
<accession>A0A432X1L9</accession>
<dbReference type="Proteomes" id="UP000286976">
    <property type="component" value="Unassembled WGS sequence"/>
</dbReference>
<dbReference type="EMBL" id="PIPQ01000003">
    <property type="protein sequence ID" value="RUO40471.1"/>
    <property type="molecule type" value="Genomic_DNA"/>
</dbReference>
<comment type="caution">
    <text evidence="2">The sequence shown here is derived from an EMBL/GenBank/DDBJ whole genome shotgun (WGS) entry which is preliminary data.</text>
</comment>
<proteinExistence type="predicted"/>
<keyword evidence="1" id="KW-0812">Transmembrane</keyword>
<evidence type="ECO:0000313" key="2">
    <source>
        <dbReference type="EMBL" id="RUO40471.1"/>
    </source>
</evidence>
<feature type="transmembrane region" description="Helical" evidence="1">
    <location>
        <begin position="59"/>
        <end position="81"/>
    </location>
</feature>
<evidence type="ECO:0000256" key="1">
    <source>
        <dbReference type="SAM" id="Phobius"/>
    </source>
</evidence>
<name>A0A432X1L9_9GAMM</name>
<protein>
    <submittedName>
        <fullName evidence="2">Uncharacterized protein</fullName>
    </submittedName>
</protein>
<dbReference type="AlphaFoldDB" id="A0A432X1L9"/>
<organism evidence="2 3">
    <name type="scientific">Aliidiomarina taiwanensis</name>
    <dbReference type="NCBI Taxonomy" id="946228"/>
    <lineage>
        <taxon>Bacteria</taxon>
        <taxon>Pseudomonadati</taxon>
        <taxon>Pseudomonadota</taxon>
        <taxon>Gammaproteobacteria</taxon>
        <taxon>Alteromonadales</taxon>
        <taxon>Idiomarinaceae</taxon>
        <taxon>Aliidiomarina</taxon>
    </lineage>
</organism>
<dbReference type="RefSeq" id="WP_126757347.1">
    <property type="nucleotide sequence ID" value="NZ_PIPQ01000003.1"/>
</dbReference>
<gene>
    <name evidence="2" type="ORF">CWE15_06850</name>
</gene>
<keyword evidence="1" id="KW-1133">Transmembrane helix</keyword>
<keyword evidence="1" id="KW-0472">Membrane</keyword>
<reference evidence="2 3" key="1">
    <citation type="journal article" date="2011" name="Front. Microbiol.">
        <title>Genomic signatures of strain selection and enhancement in Bacillus atrophaeus var. globigii, a historical biowarfare simulant.</title>
        <authorList>
            <person name="Gibbons H.S."/>
            <person name="Broomall S.M."/>
            <person name="McNew L.A."/>
            <person name="Daligault H."/>
            <person name="Chapman C."/>
            <person name="Bruce D."/>
            <person name="Karavis M."/>
            <person name="Krepps M."/>
            <person name="McGregor P.A."/>
            <person name="Hong C."/>
            <person name="Park K.H."/>
            <person name="Akmal A."/>
            <person name="Feldman A."/>
            <person name="Lin J.S."/>
            <person name="Chang W.E."/>
            <person name="Higgs B.W."/>
            <person name="Demirev P."/>
            <person name="Lindquist J."/>
            <person name="Liem A."/>
            <person name="Fochler E."/>
            <person name="Read T.D."/>
            <person name="Tapia R."/>
            <person name="Johnson S."/>
            <person name="Bishop-Lilly K.A."/>
            <person name="Detter C."/>
            <person name="Han C."/>
            <person name="Sozhamannan S."/>
            <person name="Rosenzweig C.N."/>
            <person name="Skowronski E.W."/>
        </authorList>
    </citation>
    <scope>NUCLEOTIDE SEQUENCE [LARGE SCALE GENOMIC DNA]</scope>
    <source>
        <strain evidence="2 3">AIT1</strain>
    </source>
</reference>
<dbReference type="OrthoDB" id="9962348at2"/>
<feature type="transmembrane region" description="Helical" evidence="1">
    <location>
        <begin position="21"/>
        <end position="39"/>
    </location>
</feature>